<dbReference type="SUPFAM" id="SSF55347">
    <property type="entry name" value="Glyceraldehyde-3-phosphate dehydrogenase-like, C-terminal domain"/>
    <property type="match status" value="1"/>
</dbReference>
<evidence type="ECO:0008006" key="7">
    <source>
        <dbReference type="Google" id="ProtNLM"/>
    </source>
</evidence>
<evidence type="ECO:0000313" key="6">
    <source>
        <dbReference type="Proteomes" id="UP000245119"/>
    </source>
</evidence>
<gene>
    <name evidence="5" type="ORF">C0Q70_20954</name>
</gene>
<organism evidence="5 6">
    <name type="scientific">Pomacea canaliculata</name>
    <name type="common">Golden apple snail</name>
    <dbReference type="NCBI Taxonomy" id="400727"/>
    <lineage>
        <taxon>Eukaryota</taxon>
        <taxon>Metazoa</taxon>
        <taxon>Spiralia</taxon>
        <taxon>Lophotrochozoa</taxon>
        <taxon>Mollusca</taxon>
        <taxon>Gastropoda</taxon>
        <taxon>Caenogastropoda</taxon>
        <taxon>Architaenioglossa</taxon>
        <taxon>Ampullarioidea</taxon>
        <taxon>Ampullariidae</taxon>
        <taxon>Pomacea</taxon>
    </lineage>
</organism>
<dbReference type="GO" id="GO:0005737">
    <property type="term" value="C:cytoplasm"/>
    <property type="evidence" value="ECO:0007669"/>
    <property type="project" value="TreeGrafter"/>
</dbReference>
<evidence type="ECO:0000313" key="5">
    <source>
        <dbReference type="EMBL" id="PVD18405.1"/>
    </source>
</evidence>
<dbReference type="SUPFAM" id="SSF51735">
    <property type="entry name" value="NAD(P)-binding Rossmann-fold domains"/>
    <property type="match status" value="1"/>
</dbReference>
<evidence type="ECO:0000259" key="3">
    <source>
        <dbReference type="Pfam" id="PF01408"/>
    </source>
</evidence>
<dbReference type="PANTHER" id="PTHR42840:SF3">
    <property type="entry name" value="BINDING ROSSMANN FOLD OXIDOREDUCTASE, PUTATIVE (AFU_ORTHOLOGUE AFUA_2G10240)-RELATED"/>
    <property type="match status" value="1"/>
</dbReference>
<dbReference type="Pfam" id="PF22725">
    <property type="entry name" value="GFO_IDH_MocA_C3"/>
    <property type="match status" value="1"/>
</dbReference>
<dbReference type="EMBL" id="PZQS01000014">
    <property type="protein sequence ID" value="PVD18405.1"/>
    <property type="molecule type" value="Genomic_DNA"/>
</dbReference>
<dbReference type="Gene3D" id="3.30.360.10">
    <property type="entry name" value="Dihydrodipicolinate Reductase, domain 2"/>
    <property type="match status" value="1"/>
</dbReference>
<protein>
    <recommendedName>
        <fullName evidence="7">Gfo/Idh/MocA-like oxidoreductase N-terminal domain-containing protein</fullName>
    </recommendedName>
</protein>
<accession>A0A2T7NB62</accession>
<dbReference type="OrthoDB" id="64915at2759"/>
<dbReference type="SMR" id="A0A2T7NB62"/>
<dbReference type="Pfam" id="PF01408">
    <property type="entry name" value="GFO_IDH_MocA"/>
    <property type="match status" value="1"/>
</dbReference>
<keyword evidence="6" id="KW-1185">Reference proteome</keyword>
<dbReference type="GO" id="GO:0006740">
    <property type="term" value="P:NADPH regeneration"/>
    <property type="evidence" value="ECO:0007669"/>
    <property type="project" value="TreeGrafter"/>
</dbReference>
<proteinExistence type="inferred from homology"/>
<dbReference type="AlphaFoldDB" id="A0A2T7NB62"/>
<reference evidence="5 6" key="1">
    <citation type="submission" date="2018-04" db="EMBL/GenBank/DDBJ databases">
        <title>The genome of golden apple snail Pomacea canaliculata provides insight into stress tolerance and invasive adaptation.</title>
        <authorList>
            <person name="Liu C."/>
            <person name="Liu B."/>
            <person name="Ren Y."/>
            <person name="Zhang Y."/>
            <person name="Wang H."/>
            <person name="Li S."/>
            <person name="Jiang F."/>
            <person name="Yin L."/>
            <person name="Zhang G."/>
            <person name="Qian W."/>
            <person name="Fan W."/>
        </authorList>
    </citation>
    <scope>NUCLEOTIDE SEQUENCE [LARGE SCALE GENOMIC DNA]</scope>
    <source>
        <strain evidence="5">SZHN2017</strain>
        <tissue evidence="5">Muscle</tissue>
    </source>
</reference>
<dbReference type="Gene3D" id="3.40.50.720">
    <property type="entry name" value="NAD(P)-binding Rossmann-like Domain"/>
    <property type="match status" value="1"/>
</dbReference>
<feature type="domain" description="Gfo/Idh/MocA-like oxidoreductase N-terminal" evidence="3">
    <location>
        <begin position="45"/>
        <end position="100"/>
    </location>
</feature>
<name>A0A2T7NB62_POMCA</name>
<evidence type="ECO:0000259" key="4">
    <source>
        <dbReference type="Pfam" id="PF22725"/>
    </source>
</evidence>
<evidence type="ECO:0000256" key="2">
    <source>
        <dbReference type="ARBA" id="ARBA00023002"/>
    </source>
</evidence>
<keyword evidence="2" id="KW-0560">Oxidoreductase</keyword>
<comment type="caution">
    <text evidence="5">The sequence shown here is derived from an EMBL/GenBank/DDBJ whole genome shotgun (WGS) entry which is preliminary data.</text>
</comment>
<dbReference type="STRING" id="400727.A0A2T7NB62"/>
<dbReference type="InterPro" id="IPR036291">
    <property type="entry name" value="NAD(P)-bd_dom_sf"/>
</dbReference>
<comment type="similarity">
    <text evidence="1">Belongs to the Gfo/Idh/MocA family.</text>
</comment>
<dbReference type="Proteomes" id="UP000245119">
    <property type="component" value="Linkage Group LG14"/>
</dbReference>
<evidence type="ECO:0000256" key="1">
    <source>
        <dbReference type="ARBA" id="ARBA00010928"/>
    </source>
</evidence>
<dbReference type="GO" id="GO:0016491">
    <property type="term" value="F:oxidoreductase activity"/>
    <property type="evidence" value="ECO:0007669"/>
    <property type="project" value="UniProtKB-KW"/>
</dbReference>
<dbReference type="GO" id="GO:0000166">
    <property type="term" value="F:nucleotide binding"/>
    <property type="evidence" value="ECO:0007669"/>
    <property type="project" value="InterPro"/>
</dbReference>
<dbReference type="PANTHER" id="PTHR42840">
    <property type="entry name" value="NAD(P)-BINDING ROSSMANN-FOLD SUPERFAMILY PROTEIN-RELATED"/>
    <property type="match status" value="1"/>
</dbReference>
<dbReference type="InterPro" id="IPR000683">
    <property type="entry name" value="Gfo/Idh/MocA-like_OxRdtase_N"/>
</dbReference>
<dbReference type="InterPro" id="IPR055170">
    <property type="entry name" value="GFO_IDH_MocA-like_dom"/>
</dbReference>
<sequence length="310" mass="33788">MVASRFGFAILGMGNMEFGYITKSESAMAVTVSGEGGKAFCGISVDAVVICSPTTAHEDQIQRCLKAGKAVFSEKPVTPELSTTTACYRLAEIKNKPLFCAFHRRFDPSIRQVYADVQSRKLGEVKMIQISSHDPQYPPVSYIKTSGGIAKDSTIHDLDLSLWITGSLPKRVFCQGGAFNPEVRACGDHDLVIVTVQFQNGTICVIDNGRQSAQGYDQRLQVLCQNGGYTVSNRSTLLTSTLEHKGSSLPPCESHFVIRYADAYRLEMEHFLNVLEGKEEMAVKQEDTLAAMALAEAVAKSATTGQPVDM</sequence>
<feature type="domain" description="GFO/IDH/MocA-like oxidoreductase" evidence="4">
    <location>
        <begin position="111"/>
        <end position="229"/>
    </location>
</feature>